<dbReference type="GO" id="GO:0000105">
    <property type="term" value="P:L-histidine biosynthetic process"/>
    <property type="evidence" value="ECO:0007669"/>
    <property type="project" value="UniProtKB-UniRule"/>
</dbReference>
<proteinExistence type="inferred from homology"/>
<dbReference type="PROSITE" id="PS51186">
    <property type="entry name" value="GNAT"/>
    <property type="match status" value="1"/>
</dbReference>
<comment type="caution">
    <text evidence="13">The sequence shown here is derived from an EMBL/GenBank/DDBJ whole genome shotgun (WGS) entry which is preliminary data.</text>
</comment>
<comment type="catalytic activity">
    <reaction evidence="1 9 11">
        <text>1-(5-phospho-beta-D-ribosyl)-5-[(5-phospho-beta-D-ribosylamino)methylideneamino]imidazole-4-carboxamide = 5-[(5-phospho-1-deoxy-D-ribulos-1-ylimino)methylamino]-1-(5-phospho-beta-D-ribosyl)imidazole-4-carboxamide</text>
        <dbReference type="Rhea" id="RHEA:15469"/>
        <dbReference type="ChEBI" id="CHEBI:58435"/>
        <dbReference type="ChEBI" id="CHEBI:58525"/>
        <dbReference type="EC" id="5.3.1.16"/>
    </reaction>
</comment>
<evidence type="ECO:0000256" key="1">
    <source>
        <dbReference type="ARBA" id="ARBA00000901"/>
    </source>
</evidence>
<name>A0A5C6LZK1_9BACT</name>
<dbReference type="GO" id="GO:0000162">
    <property type="term" value="P:L-tryptophan biosynthetic process"/>
    <property type="evidence" value="ECO:0007669"/>
    <property type="project" value="TreeGrafter"/>
</dbReference>
<dbReference type="PANTHER" id="PTHR43090:SF2">
    <property type="entry name" value="1-(5-PHOSPHORIBOSYL)-5-[(5-PHOSPHORIBOSYLAMINO)METHYLIDENEAMINO] IMIDAZOLE-4-CARBOXAMIDE ISOMERASE"/>
    <property type="match status" value="1"/>
</dbReference>
<feature type="active site" description="Proton donor" evidence="9">
    <location>
        <position position="275"/>
    </location>
</feature>
<dbReference type="FunFam" id="3.20.20.70:FF:000009">
    <property type="entry name" value="1-(5-phosphoribosyl)-5-[(5-phosphoribosylamino)methylideneamino] imidazole-4-carboxamide isomerase"/>
    <property type="match status" value="1"/>
</dbReference>
<dbReference type="InterPro" id="IPR000182">
    <property type="entry name" value="GNAT_dom"/>
</dbReference>
<dbReference type="InterPro" id="IPR006062">
    <property type="entry name" value="His_biosynth"/>
</dbReference>
<comment type="similarity">
    <text evidence="4 9 10">Belongs to the HisA/HisF family.</text>
</comment>
<feature type="active site" description="Proton acceptor" evidence="9">
    <location>
        <position position="153"/>
    </location>
</feature>
<dbReference type="InterPro" id="IPR016181">
    <property type="entry name" value="Acyl_CoA_acyltransferase"/>
</dbReference>
<dbReference type="GO" id="GO:0005737">
    <property type="term" value="C:cytoplasm"/>
    <property type="evidence" value="ECO:0007669"/>
    <property type="project" value="UniProtKB-SubCell"/>
</dbReference>
<dbReference type="Gene3D" id="3.40.630.30">
    <property type="match status" value="1"/>
</dbReference>
<dbReference type="CDD" id="cd04301">
    <property type="entry name" value="NAT_SF"/>
    <property type="match status" value="1"/>
</dbReference>
<dbReference type="GO" id="GO:0016747">
    <property type="term" value="F:acyltransferase activity, transferring groups other than amino-acyl groups"/>
    <property type="evidence" value="ECO:0007669"/>
    <property type="project" value="InterPro"/>
</dbReference>
<dbReference type="InterPro" id="IPR011060">
    <property type="entry name" value="RibuloseP-bd_barrel"/>
</dbReference>
<keyword evidence="8 9" id="KW-0413">Isomerase</keyword>
<gene>
    <name evidence="9 13" type="primary">hisA</name>
    <name evidence="13" type="ORF">FEF09_07890</name>
</gene>
<dbReference type="SUPFAM" id="SSF51366">
    <property type="entry name" value="Ribulose-phoshate binding barrel"/>
    <property type="match status" value="1"/>
</dbReference>
<dbReference type="EMBL" id="VOHS01000006">
    <property type="protein sequence ID" value="TWW00876.1"/>
    <property type="molecule type" value="Genomic_DNA"/>
</dbReference>
<dbReference type="SUPFAM" id="SSF55729">
    <property type="entry name" value="Acyl-CoA N-acyltransferases (Nat)"/>
    <property type="match status" value="1"/>
</dbReference>
<accession>A0A5C6LZK1</accession>
<evidence type="ECO:0000313" key="13">
    <source>
        <dbReference type="EMBL" id="TWW00876.1"/>
    </source>
</evidence>
<dbReference type="CDD" id="cd04732">
    <property type="entry name" value="HisA"/>
    <property type="match status" value="1"/>
</dbReference>
<dbReference type="Gene3D" id="3.20.20.70">
    <property type="entry name" value="Aldolase class I"/>
    <property type="match status" value="1"/>
</dbReference>
<dbReference type="InterPro" id="IPR044524">
    <property type="entry name" value="Isoase_HisA-like"/>
</dbReference>
<organism evidence="13 14">
    <name type="scientific">Chitinophaga pinensis</name>
    <dbReference type="NCBI Taxonomy" id="79329"/>
    <lineage>
        <taxon>Bacteria</taxon>
        <taxon>Pseudomonadati</taxon>
        <taxon>Bacteroidota</taxon>
        <taxon>Chitinophagia</taxon>
        <taxon>Chitinophagales</taxon>
        <taxon>Chitinophagaceae</taxon>
        <taxon>Chitinophaga</taxon>
    </lineage>
</organism>
<feature type="domain" description="N-acetyltransferase" evidence="12">
    <location>
        <begin position="1"/>
        <end position="139"/>
    </location>
</feature>
<dbReference type="InterPro" id="IPR006063">
    <property type="entry name" value="HisA_bact_arch"/>
</dbReference>
<dbReference type="RefSeq" id="WP_146304597.1">
    <property type="nucleotide sequence ID" value="NZ_VOHS01000006.1"/>
</dbReference>
<dbReference type="EC" id="5.3.1.16" evidence="9 11"/>
<dbReference type="Pfam" id="PF13673">
    <property type="entry name" value="Acetyltransf_10"/>
    <property type="match status" value="1"/>
</dbReference>
<dbReference type="GO" id="GO:0003949">
    <property type="term" value="F:1-(5-phosphoribosyl)-5-[(5-phosphoribosylamino)methylideneamino]imidazole-4-carboxamide isomerase activity"/>
    <property type="evidence" value="ECO:0007669"/>
    <property type="project" value="UniProtKB-UniRule"/>
</dbReference>
<evidence type="ECO:0000256" key="5">
    <source>
        <dbReference type="ARBA" id="ARBA00022490"/>
    </source>
</evidence>
<evidence type="ECO:0000256" key="4">
    <source>
        <dbReference type="ARBA" id="ARBA00009667"/>
    </source>
</evidence>
<evidence type="ECO:0000256" key="11">
    <source>
        <dbReference type="RuleBase" id="RU003658"/>
    </source>
</evidence>
<dbReference type="InterPro" id="IPR013785">
    <property type="entry name" value="Aldolase_TIM"/>
</dbReference>
<dbReference type="UniPathway" id="UPA00031">
    <property type="reaction ID" value="UER00009"/>
</dbReference>
<keyword evidence="7 9" id="KW-0368">Histidine biosynthesis</keyword>
<evidence type="ECO:0000259" key="12">
    <source>
        <dbReference type="PROSITE" id="PS51186"/>
    </source>
</evidence>
<dbReference type="AlphaFoldDB" id="A0A5C6LZK1"/>
<dbReference type="OrthoDB" id="9807749at2"/>
<evidence type="ECO:0000256" key="6">
    <source>
        <dbReference type="ARBA" id="ARBA00022605"/>
    </source>
</evidence>
<comment type="subcellular location">
    <subcellularLocation>
        <location evidence="2 9 11">Cytoplasm</location>
    </subcellularLocation>
</comment>
<evidence type="ECO:0000256" key="10">
    <source>
        <dbReference type="RuleBase" id="RU003657"/>
    </source>
</evidence>
<dbReference type="Pfam" id="PF00977">
    <property type="entry name" value="His_biosynth"/>
    <property type="match status" value="1"/>
</dbReference>
<dbReference type="NCBIfam" id="TIGR00007">
    <property type="entry name" value="1-(5-phosphoribosyl)-5-[(5-phosphoribosylamino)methylideneamino]imidazole-4-carboxamide isomerase"/>
    <property type="match status" value="1"/>
</dbReference>
<keyword evidence="5 9" id="KW-0963">Cytoplasm</keyword>
<evidence type="ECO:0000256" key="3">
    <source>
        <dbReference type="ARBA" id="ARBA00005133"/>
    </source>
</evidence>
<evidence type="ECO:0000256" key="9">
    <source>
        <dbReference type="HAMAP-Rule" id="MF_01014"/>
    </source>
</evidence>
<evidence type="ECO:0000256" key="8">
    <source>
        <dbReference type="ARBA" id="ARBA00023235"/>
    </source>
</evidence>
<reference evidence="13 14" key="1">
    <citation type="submission" date="2019-08" db="EMBL/GenBank/DDBJ databases">
        <title>Whole genome sequencing of chitin degrading bacteria Chitinophaga pinensis YS16.</title>
        <authorList>
            <person name="Singh R.P."/>
            <person name="Manchanda G."/>
            <person name="Maurya I.K."/>
            <person name="Joshi N.K."/>
            <person name="Srivastava A.K."/>
        </authorList>
    </citation>
    <scope>NUCLEOTIDE SEQUENCE [LARGE SCALE GENOMIC DNA]</scope>
    <source>
        <strain evidence="13 14">YS-16</strain>
    </source>
</reference>
<dbReference type="PANTHER" id="PTHR43090">
    <property type="entry name" value="1-(5-PHOSPHORIBOSYL)-5-[(5-PHOSPHORIBOSYLAMINO)METHYLIDENEAMINO] IMIDAZOLE-4-CARBOXAMIDE ISOMERASE"/>
    <property type="match status" value="1"/>
</dbReference>
<dbReference type="InterPro" id="IPR023016">
    <property type="entry name" value="HisA/PriA"/>
</dbReference>
<evidence type="ECO:0000256" key="2">
    <source>
        <dbReference type="ARBA" id="ARBA00004496"/>
    </source>
</evidence>
<keyword evidence="6 9" id="KW-0028">Amino-acid biosynthesis</keyword>
<dbReference type="Proteomes" id="UP000318815">
    <property type="component" value="Unassembled WGS sequence"/>
</dbReference>
<evidence type="ECO:0000256" key="7">
    <source>
        <dbReference type="ARBA" id="ARBA00023102"/>
    </source>
</evidence>
<comment type="pathway">
    <text evidence="3 9 11">Amino-acid biosynthesis; L-histidine biosynthesis; L-histidine from 5-phospho-alpha-D-ribose 1-diphosphate: step 4/9.</text>
</comment>
<protein>
    <recommendedName>
        <fullName evidence="9 11">1-(5-phosphoribosyl)-5-[(5-phosphoribosylamino)methylideneamino] imidazole-4-carboxamide isomerase</fullName>
        <ecNumber evidence="9 11">5.3.1.16</ecNumber>
    </recommendedName>
    <alternativeName>
        <fullName evidence="9">Phosphoribosylformimino-5-aminoimidazole carboxamide ribotide isomerase</fullName>
    </alternativeName>
</protein>
<evidence type="ECO:0000313" key="14">
    <source>
        <dbReference type="Proteomes" id="UP000318815"/>
    </source>
</evidence>
<dbReference type="HAMAP" id="MF_01014">
    <property type="entry name" value="HisA"/>
    <property type="match status" value="1"/>
</dbReference>
<keyword evidence="14" id="KW-1185">Reference proteome</keyword>
<sequence length="389" mass="43495">MIRAIQIRRITTDDTLELRREVLYPDWELTRVKLDHDEDGLHFGLFEDNRLRGVVSLFPHNGQAQFRKLAVHPDCQGKGYGNMLMQHITDFCRKEHISLLWCNARASAEGFYLKRGFEYWGDHFVKDNIVFIKMKVQLDKTTDNGFTVIPAIDIIDGKCVRLTQGDYAQKKVYNEHPLEVAKAFESIGVRRLHLVDLDGAKKGAVVNWKVLEAIAGKTNLVIDFGGGIKTEDDLRIVYENGAALATIGSIAVKDPALFSGWVKKYGADKIFLGADVKEEKIAVGGWLETTELSVFDFLEENVKQGVQHIFCTDIAKDGLLQGPSVALYEKILQRFPQIDFVASGGVSTMADVHALAEAGCSGVIVGKAIYEERISMKELTDFIKSGIRN</sequence>